<dbReference type="PRINTS" id="PR00344">
    <property type="entry name" value="BCTRLSENSOR"/>
</dbReference>
<dbReference type="Pfam" id="PF02518">
    <property type="entry name" value="HATPase_c"/>
    <property type="match status" value="1"/>
</dbReference>
<dbReference type="PANTHER" id="PTHR43065">
    <property type="entry name" value="SENSOR HISTIDINE KINASE"/>
    <property type="match status" value="1"/>
</dbReference>
<protein>
    <recommendedName>
        <fullName evidence="2">histidine kinase</fullName>
        <ecNumber evidence="2">2.7.13.3</ecNumber>
    </recommendedName>
</protein>
<reference evidence="8" key="1">
    <citation type="submission" date="2020-03" db="EMBL/GenBank/DDBJ databases">
        <title>Complete genome sequence of sulfur-oxidizing bacterium skT11.</title>
        <authorList>
            <person name="Kanda M."/>
            <person name="Kojima H."/>
            <person name="Fukui M."/>
        </authorList>
    </citation>
    <scope>NUCLEOTIDE SEQUENCE [LARGE SCALE GENOMIC DNA]</scope>
    <source>
        <strain evidence="8">skT11</strain>
    </source>
</reference>
<sequence length="528" mass="58959">MGTLIGNAKILVVDDDPNLRKTLSDILRVKGYANIVAGTGAEALAAMEQDKIALALIDLMLPDMTGLEVMARIKTVSPLTEAIILTGHASIDTAIEATRKGAFSYILKPYQMDDLLLNIRHGIERQHAQEEILRLASHPRLNPNPVIELDLDGSVTYLNPMAEKLFPNLIEMGLKHPVLAGVEELFGDFREGRRSEVVRELMVEGTTFEKHIHYVRESNLVRLQLLDISERKRAETEARVRLEEVERMNARLIEMNSKLEQAQSQLLQAEKMASIGVLAAGVAHEINNPVGFVNSNLASLRDYVNDFMDILDAYERTQAGLPEKAGYFAEVNDLKKRVDLAFMKQDVTSLLAESLEGIGRVTKIVQDLKDFSRISVEEKWANEDIHLGIESTLNVISNELKYKCQVDKTYGDLPRVECLLSQLNQVFMNLLVNAAQAIETHGTITIRTGTMGDQVWIEIFDTGKGIPPENLKRIFEPFFTTKPVGKGTGLGLSVSYSIIQKHHGRIEVESNEGKGTIFRIWLPVKQPA</sequence>
<proteinExistence type="predicted"/>
<evidence type="ECO:0000313" key="8">
    <source>
        <dbReference type="Proteomes" id="UP000502260"/>
    </source>
</evidence>
<evidence type="ECO:0000256" key="4">
    <source>
        <dbReference type="SAM" id="Coils"/>
    </source>
</evidence>
<dbReference type="Gene3D" id="3.40.50.2300">
    <property type="match status" value="1"/>
</dbReference>
<evidence type="ECO:0000313" key="7">
    <source>
        <dbReference type="EMBL" id="BCB27460.1"/>
    </source>
</evidence>
<evidence type="ECO:0000259" key="6">
    <source>
        <dbReference type="PROSITE" id="PS50110"/>
    </source>
</evidence>
<dbReference type="InterPro" id="IPR036890">
    <property type="entry name" value="HATPase_C_sf"/>
</dbReference>
<dbReference type="InterPro" id="IPR003594">
    <property type="entry name" value="HATPase_dom"/>
</dbReference>
<dbReference type="CDD" id="cd16943">
    <property type="entry name" value="HATPase_AtoS-like"/>
    <property type="match status" value="1"/>
</dbReference>
<dbReference type="KEGG" id="slac:SKTS_23460"/>
<dbReference type="SUPFAM" id="SSF52172">
    <property type="entry name" value="CheY-like"/>
    <property type="match status" value="1"/>
</dbReference>
<dbReference type="PROSITE" id="PS50110">
    <property type="entry name" value="RESPONSE_REGULATORY"/>
    <property type="match status" value="1"/>
</dbReference>
<dbReference type="AlphaFoldDB" id="A0A6F8VDP1"/>
<dbReference type="SMART" id="SM00387">
    <property type="entry name" value="HATPase_c"/>
    <property type="match status" value="1"/>
</dbReference>
<dbReference type="Pfam" id="PF00072">
    <property type="entry name" value="Response_reg"/>
    <property type="match status" value="1"/>
</dbReference>
<gene>
    <name evidence="7" type="ORF">SKTS_23460</name>
</gene>
<dbReference type="InterPro" id="IPR036097">
    <property type="entry name" value="HisK_dim/P_sf"/>
</dbReference>
<keyword evidence="8" id="KW-1185">Reference proteome</keyword>
<dbReference type="SUPFAM" id="SSF47384">
    <property type="entry name" value="Homodimeric domain of signal transducing histidine kinase"/>
    <property type="match status" value="1"/>
</dbReference>
<comment type="catalytic activity">
    <reaction evidence="1">
        <text>ATP + protein L-histidine = ADP + protein N-phospho-L-histidine.</text>
        <dbReference type="EC" id="2.7.13.3"/>
    </reaction>
</comment>
<dbReference type="RefSeq" id="WP_173065107.1">
    <property type="nucleotide sequence ID" value="NZ_AP022853.1"/>
</dbReference>
<dbReference type="SUPFAM" id="SSF55874">
    <property type="entry name" value="ATPase domain of HSP90 chaperone/DNA topoisomerase II/histidine kinase"/>
    <property type="match status" value="1"/>
</dbReference>
<dbReference type="GO" id="GO:0000155">
    <property type="term" value="F:phosphorelay sensor kinase activity"/>
    <property type="evidence" value="ECO:0007669"/>
    <property type="project" value="InterPro"/>
</dbReference>
<dbReference type="PANTHER" id="PTHR43065:SF50">
    <property type="entry name" value="HISTIDINE KINASE"/>
    <property type="match status" value="1"/>
</dbReference>
<dbReference type="SMART" id="SM00448">
    <property type="entry name" value="REC"/>
    <property type="match status" value="1"/>
</dbReference>
<name>A0A6F8VDP1_9PROT</name>
<dbReference type="InterPro" id="IPR011006">
    <property type="entry name" value="CheY-like_superfamily"/>
</dbReference>
<dbReference type="EMBL" id="AP022853">
    <property type="protein sequence ID" value="BCB27460.1"/>
    <property type="molecule type" value="Genomic_DNA"/>
</dbReference>
<organism evidence="7 8">
    <name type="scientific">Sulfurimicrobium lacus</name>
    <dbReference type="NCBI Taxonomy" id="2715678"/>
    <lineage>
        <taxon>Bacteria</taxon>
        <taxon>Pseudomonadati</taxon>
        <taxon>Pseudomonadota</taxon>
        <taxon>Betaproteobacteria</taxon>
        <taxon>Nitrosomonadales</taxon>
        <taxon>Sulfuricellaceae</taxon>
        <taxon>Sulfurimicrobium</taxon>
    </lineage>
</organism>
<dbReference type="EC" id="2.7.13.3" evidence="2"/>
<keyword evidence="3" id="KW-0597">Phosphoprotein</keyword>
<feature type="modified residue" description="4-aspartylphosphate" evidence="3">
    <location>
        <position position="58"/>
    </location>
</feature>
<dbReference type="InterPro" id="IPR004358">
    <property type="entry name" value="Sig_transdc_His_kin-like_C"/>
</dbReference>
<feature type="domain" description="Histidine kinase" evidence="5">
    <location>
        <begin position="281"/>
        <end position="526"/>
    </location>
</feature>
<evidence type="ECO:0000259" key="5">
    <source>
        <dbReference type="PROSITE" id="PS50109"/>
    </source>
</evidence>
<feature type="domain" description="Response regulatory" evidence="6">
    <location>
        <begin position="9"/>
        <end position="123"/>
    </location>
</feature>
<dbReference type="InterPro" id="IPR001789">
    <property type="entry name" value="Sig_transdc_resp-reg_receiver"/>
</dbReference>
<evidence type="ECO:0000256" key="2">
    <source>
        <dbReference type="ARBA" id="ARBA00012438"/>
    </source>
</evidence>
<evidence type="ECO:0000256" key="1">
    <source>
        <dbReference type="ARBA" id="ARBA00000085"/>
    </source>
</evidence>
<accession>A0A6F8VDP1</accession>
<dbReference type="Proteomes" id="UP000502260">
    <property type="component" value="Chromosome"/>
</dbReference>
<dbReference type="InterPro" id="IPR005467">
    <property type="entry name" value="His_kinase_dom"/>
</dbReference>
<evidence type="ECO:0000256" key="3">
    <source>
        <dbReference type="PROSITE-ProRule" id="PRU00169"/>
    </source>
</evidence>
<feature type="coiled-coil region" evidence="4">
    <location>
        <begin position="242"/>
        <end position="272"/>
    </location>
</feature>
<keyword evidence="4" id="KW-0175">Coiled coil</keyword>
<dbReference type="Gene3D" id="3.30.565.10">
    <property type="entry name" value="Histidine kinase-like ATPase, C-terminal domain"/>
    <property type="match status" value="1"/>
</dbReference>
<dbReference type="Gene3D" id="1.10.287.130">
    <property type="match status" value="1"/>
</dbReference>
<dbReference type="PROSITE" id="PS50109">
    <property type="entry name" value="HIS_KIN"/>
    <property type="match status" value="1"/>
</dbReference>